<feature type="region of interest" description="Disordered" evidence="1">
    <location>
        <begin position="31"/>
        <end position="56"/>
    </location>
</feature>
<proteinExistence type="predicted"/>
<dbReference type="EMBL" id="FNSV01000004">
    <property type="protein sequence ID" value="SEB32696.1"/>
    <property type="molecule type" value="Genomic_DNA"/>
</dbReference>
<sequence>MFVVGCTAGGVPYGCFEDEPDGDAFGAVAADPFGWPGTRPRPDNRSGPARSTRPRSSMCAIDAGTHFSSVAVPNVHAENGFGCGGVSLGPASRSKPVANGYTGRSAHRVSS</sequence>
<name>A0A1H4IGC1_9NOCA</name>
<dbReference type="Proteomes" id="UP000183561">
    <property type="component" value="Unassembled WGS sequence"/>
</dbReference>
<evidence type="ECO:0000313" key="2">
    <source>
        <dbReference type="EMBL" id="SEB32696.1"/>
    </source>
</evidence>
<gene>
    <name evidence="2" type="ORF">SAMN04490239_0546</name>
</gene>
<reference evidence="3" key="1">
    <citation type="submission" date="2016-10" db="EMBL/GenBank/DDBJ databases">
        <authorList>
            <person name="Varghese N."/>
            <person name="Submissions S."/>
        </authorList>
    </citation>
    <scope>NUCLEOTIDE SEQUENCE [LARGE SCALE GENOMIC DNA]</scope>
    <source>
        <strain evidence="3">DSM 44498</strain>
    </source>
</reference>
<dbReference type="AlphaFoldDB" id="A0A1H4IGC1"/>
<organism evidence="2 3">
    <name type="scientific">Rhodococcus koreensis</name>
    <dbReference type="NCBI Taxonomy" id="99653"/>
    <lineage>
        <taxon>Bacteria</taxon>
        <taxon>Bacillati</taxon>
        <taxon>Actinomycetota</taxon>
        <taxon>Actinomycetes</taxon>
        <taxon>Mycobacteriales</taxon>
        <taxon>Nocardiaceae</taxon>
        <taxon>Rhodococcus</taxon>
    </lineage>
</organism>
<evidence type="ECO:0000256" key="1">
    <source>
        <dbReference type="SAM" id="MobiDB-lite"/>
    </source>
</evidence>
<keyword evidence="3" id="KW-1185">Reference proteome</keyword>
<evidence type="ECO:0000313" key="3">
    <source>
        <dbReference type="Proteomes" id="UP000183561"/>
    </source>
</evidence>
<accession>A0A1H4IGC1</accession>
<protein>
    <submittedName>
        <fullName evidence="2">Uncharacterized protein</fullName>
    </submittedName>
</protein>